<feature type="non-terminal residue" evidence="8">
    <location>
        <position position="1"/>
    </location>
</feature>
<feature type="non-terminal residue" evidence="8">
    <location>
        <position position="56"/>
    </location>
</feature>
<evidence type="ECO:0000256" key="1">
    <source>
        <dbReference type="ARBA" id="ARBA00022723"/>
    </source>
</evidence>
<dbReference type="SUPFAM" id="SSF57667">
    <property type="entry name" value="beta-beta-alpha zinc fingers"/>
    <property type="match status" value="1"/>
</dbReference>
<feature type="domain" description="C2H2-type" evidence="7">
    <location>
        <begin position="21"/>
        <end position="48"/>
    </location>
</feature>
<evidence type="ECO:0000313" key="8">
    <source>
        <dbReference type="EMBL" id="NWW42055.1"/>
    </source>
</evidence>
<accession>A0A7K6MZ11</accession>
<dbReference type="EMBL" id="VZRT01014741">
    <property type="protein sequence ID" value="NWW42055.1"/>
    <property type="molecule type" value="Genomic_DNA"/>
</dbReference>
<organism evidence="8 9">
    <name type="scientific">Panurus biarmicus</name>
    <name type="common">Bearded tit</name>
    <dbReference type="NCBI Taxonomy" id="181101"/>
    <lineage>
        <taxon>Eukaryota</taxon>
        <taxon>Metazoa</taxon>
        <taxon>Chordata</taxon>
        <taxon>Craniata</taxon>
        <taxon>Vertebrata</taxon>
        <taxon>Euteleostomi</taxon>
        <taxon>Archelosauria</taxon>
        <taxon>Archosauria</taxon>
        <taxon>Dinosauria</taxon>
        <taxon>Saurischia</taxon>
        <taxon>Theropoda</taxon>
        <taxon>Coelurosauria</taxon>
        <taxon>Aves</taxon>
        <taxon>Neognathae</taxon>
        <taxon>Neoaves</taxon>
        <taxon>Telluraves</taxon>
        <taxon>Australaves</taxon>
        <taxon>Passeriformes</taxon>
        <taxon>Sylvioidea</taxon>
        <taxon>Sylviidae</taxon>
        <taxon>Sylviidae incertae sedis</taxon>
        <taxon>Panurus</taxon>
    </lineage>
</organism>
<evidence type="ECO:0000313" key="9">
    <source>
        <dbReference type="Proteomes" id="UP000545574"/>
    </source>
</evidence>
<keyword evidence="4" id="KW-0862">Zinc</keyword>
<dbReference type="Pfam" id="PF00096">
    <property type="entry name" value="zf-C2H2"/>
    <property type="match status" value="1"/>
</dbReference>
<protein>
    <submittedName>
        <fullName evidence="8">ZN543 protein</fullName>
    </submittedName>
</protein>
<dbReference type="GO" id="GO:0000981">
    <property type="term" value="F:DNA-binding transcription factor activity, RNA polymerase II-specific"/>
    <property type="evidence" value="ECO:0007669"/>
    <property type="project" value="TreeGrafter"/>
</dbReference>
<keyword evidence="9" id="KW-1185">Reference proteome</keyword>
<dbReference type="AlphaFoldDB" id="A0A7K6MZ11"/>
<feature type="region of interest" description="Disordered" evidence="6">
    <location>
        <begin position="34"/>
        <end position="56"/>
    </location>
</feature>
<evidence type="ECO:0000256" key="6">
    <source>
        <dbReference type="SAM" id="MobiDB-lite"/>
    </source>
</evidence>
<dbReference type="SMART" id="SM00355">
    <property type="entry name" value="ZnF_C2H2"/>
    <property type="match status" value="1"/>
</dbReference>
<evidence type="ECO:0000256" key="5">
    <source>
        <dbReference type="PROSITE-ProRule" id="PRU00042"/>
    </source>
</evidence>
<dbReference type="FunFam" id="3.30.160.60:FF:002343">
    <property type="entry name" value="Zinc finger protein 33A"/>
    <property type="match status" value="1"/>
</dbReference>
<dbReference type="Proteomes" id="UP000545574">
    <property type="component" value="Unassembled WGS sequence"/>
</dbReference>
<dbReference type="GO" id="GO:0008270">
    <property type="term" value="F:zinc ion binding"/>
    <property type="evidence" value="ECO:0007669"/>
    <property type="project" value="UniProtKB-KW"/>
</dbReference>
<dbReference type="PROSITE" id="PS00028">
    <property type="entry name" value="ZINC_FINGER_C2H2_1"/>
    <property type="match status" value="1"/>
</dbReference>
<proteinExistence type="predicted"/>
<reference evidence="8 9" key="1">
    <citation type="submission" date="2019-09" db="EMBL/GenBank/DDBJ databases">
        <title>Bird 10,000 Genomes (B10K) Project - Family phase.</title>
        <authorList>
            <person name="Zhang G."/>
        </authorList>
    </citation>
    <scope>NUCLEOTIDE SEQUENCE [LARGE SCALE GENOMIC DNA]</scope>
    <source>
        <strain evidence="8">B10K-DU-030-18</strain>
    </source>
</reference>
<dbReference type="PANTHER" id="PTHR23226:SF377">
    <property type="entry name" value="ZINC FINGER AND SCAN DOMAIN-CONTAINING PROTEIN 20"/>
    <property type="match status" value="1"/>
</dbReference>
<sequence length="56" mass="6334">GFSQSLDVGAHEQLHDREGSYKCLECGKSFTRKSHLTRHQRGHTGERPYKCGECGK</sequence>
<keyword evidence="1" id="KW-0479">Metal-binding</keyword>
<evidence type="ECO:0000256" key="4">
    <source>
        <dbReference type="ARBA" id="ARBA00022833"/>
    </source>
</evidence>
<feature type="compositionally biased region" description="Basic and acidic residues" evidence="6">
    <location>
        <begin position="43"/>
        <end position="56"/>
    </location>
</feature>
<dbReference type="Gene3D" id="3.30.160.60">
    <property type="entry name" value="Classic Zinc Finger"/>
    <property type="match status" value="2"/>
</dbReference>
<evidence type="ECO:0000259" key="7">
    <source>
        <dbReference type="PROSITE" id="PS50157"/>
    </source>
</evidence>
<keyword evidence="2" id="KW-0677">Repeat</keyword>
<keyword evidence="3 5" id="KW-0863">Zinc-finger</keyword>
<name>A0A7K6MZ11_PANBI</name>
<dbReference type="InterPro" id="IPR036236">
    <property type="entry name" value="Znf_C2H2_sf"/>
</dbReference>
<evidence type="ECO:0000256" key="3">
    <source>
        <dbReference type="ARBA" id="ARBA00022771"/>
    </source>
</evidence>
<dbReference type="InterPro" id="IPR013087">
    <property type="entry name" value="Znf_C2H2_type"/>
</dbReference>
<gene>
    <name evidence="8" type="primary">Znf543_1</name>
    <name evidence="8" type="ORF">PANBIA_R08140</name>
</gene>
<evidence type="ECO:0000256" key="2">
    <source>
        <dbReference type="ARBA" id="ARBA00022737"/>
    </source>
</evidence>
<comment type="caution">
    <text evidence="8">The sequence shown here is derived from an EMBL/GenBank/DDBJ whole genome shotgun (WGS) entry which is preliminary data.</text>
</comment>
<dbReference type="PANTHER" id="PTHR23226">
    <property type="entry name" value="ZINC FINGER AND SCAN DOMAIN-CONTAINING"/>
    <property type="match status" value="1"/>
</dbReference>
<dbReference type="PROSITE" id="PS50157">
    <property type="entry name" value="ZINC_FINGER_C2H2_2"/>
    <property type="match status" value="1"/>
</dbReference>
<dbReference type="GO" id="GO:0000978">
    <property type="term" value="F:RNA polymerase II cis-regulatory region sequence-specific DNA binding"/>
    <property type="evidence" value="ECO:0007669"/>
    <property type="project" value="TreeGrafter"/>
</dbReference>